<protein>
    <submittedName>
        <fullName evidence="8">Protein kinase</fullName>
    </submittedName>
</protein>
<dbReference type="Gene3D" id="2.130.10.10">
    <property type="entry name" value="YVTN repeat-like/Quinoprotein amine dehydrogenase"/>
    <property type="match status" value="2"/>
</dbReference>
<keyword evidence="3 6" id="KW-0547">Nucleotide-binding</keyword>
<dbReference type="InterPro" id="IPR020472">
    <property type="entry name" value="WD40_PAC1"/>
</dbReference>
<dbReference type="SMART" id="SM00220">
    <property type="entry name" value="S_TKc"/>
    <property type="match status" value="1"/>
</dbReference>
<evidence type="ECO:0000256" key="5">
    <source>
        <dbReference type="PROSITE-ProRule" id="PRU00221"/>
    </source>
</evidence>
<feature type="domain" description="Protein kinase" evidence="7">
    <location>
        <begin position="16"/>
        <end position="278"/>
    </location>
</feature>
<dbReference type="PROSITE" id="PS50082">
    <property type="entry name" value="WD_REPEATS_2"/>
    <property type="match status" value="3"/>
</dbReference>
<dbReference type="PROSITE" id="PS50011">
    <property type="entry name" value="PROTEIN_KINASE_DOM"/>
    <property type="match status" value="1"/>
</dbReference>
<dbReference type="PROSITE" id="PS00107">
    <property type="entry name" value="PROTEIN_KINASE_ATP"/>
    <property type="match status" value="1"/>
</dbReference>
<dbReference type="SMART" id="SM00320">
    <property type="entry name" value="WD40"/>
    <property type="match status" value="6"/>
</dbReference>
<feature type="repeat" description="WD" evidence="5">
    <location>
        <begin position="403"/>
        <end position="444"/>
    </location>
</feature>
<evidence type="ECO:0000256" key="2">
    <source>
        <dbReference type="ARBA" id="ARBA00022737"/>
    </source>
</evidence>
<dbReference type="InterPro" id="IPR008271">
    <property type="entry name" value="Ser/Thr_kinase_AS"/>
</dbReference>
<dbReference type="PANTHER" id="PTHR19879:SF9">
    <property type="entry name" value="TRANSCRIPTION INITIATION FACTOR TFIID SUBUNIT 5"/>
    <property type="match status" value="1"/>
</dbReference>
<accession>A0A919VCQ9</accession>
<dbReference type="SUPFAM" id="SSF50998">
    <property type="entry name" value="Quinoprotein alcohol dehydrogenase-like"/>
    <property type="match status" value="1"/>
</dbReference>
<dbReference type="InterPro" id="IPR015943">
    <property type="entry name" value="WD40/YVTN_repeat-like_dom_sf"/>
</dbReference>
<evidence type="ECO:0000259" key="7">
    <source>
        <dbReference type="PROSITE" id="PS50011"/>
    </source>
</evidence>
<feature type="repeat" description="WD" evidence="5">
    <location>
        <begin position="573"/>
        <end position="614"/>
    </location>
</feature>
<keyword evidence="1 5" id="KW-0853">WD repeat</keyword>
<reference evidence="8" key="1">
    <citation type="submission" date="2021-01" db="EMBL/GenBank/DDBJ databases">
        <title>Whole genome shotgun sequence of Sinosporangium siamense NBRC 109515.</title>
        <authorList>
            <person name="Komaki H."/>
            <person name="Tamura T."/>
        </authorList>
    </citation>
    <scope>NUCLEOTIDE SEQUENCE</scope>
    <source>
        <strain evidence="8">NBRC 109515</strain>
    </source>
</reference>
<dbReference type="InterPro" id="IPR000719">
    <property type="entry name" value="Prot_kinase_dom"/>
</dbReference>
<evidence type="ECO:0000256" key="3">
    <source>
        <dbReference type="ARBA" id="ARBA00022741"/>
    </source>
</evidence>
<name>A0A919VCQ9_9ACTN</name>
<dbReference type="EMBL" id="BOOW01000022">
    <property type="protein sequence ID" value="GII93379.1"/>
    <property type="molecule type" value="Genomic_DNA"/>
</dbReference>
<dbReference type="InterPro" id="IPR001680">
    <property type="entry name" value="WD40_rpt"/>
</dbReference>
<feature type="binding site" evidence="6">
    <location>
        <position position="45"/>
    </location>
    <ligand>
        <name>ATP</name>
        <dbReference type="ChEBI" id="CHEBI:30616"/>
    </ligand>
</feature>
<evidence type="ECO:0000256" key="4">
    <source>
        <dbReference type="ARBA" id="ARBA00022840"/>
    </source>
</evidence>
<keyword evidence="8" id="KW-0418">Kinase</keyword>
<dbReference type="InterPro" id="IPR011047">
    <property type="entry name" value="Quinoprotein_ADH-like_sf"/>
</dbReference>
<dbReference type="Pfam" id="PF00069">
    <property type="entry name" value="Pkinase"/>
    <property type="match status" value="1"/>
</dbReference>
<dbReference type="InterPro" id="IPR011009">
    <property type="entry name" value="Kinase-like_dom_sf"/>
</dbReference>
<dbReference type="SUPFAM" id="SSF56112">
    <property type="entry name" value="Protein kinase-like (PK-like)"/>
    <property type="match status" value="1"/>
</dbReference>
<dbReference type="PROSITE" id="PS00678">
    <property type="entry name" value="WD_REPEATS_1"/>
    <property type="match status" value="3"/>
</dbReference>
<sequence>MPIVRDEDGDLLAGRYRLVEQIGAGGMGRVWRGHDETLERDVAIKEILFPPGIEPAQRDVLTQRAMREARSAARLNHPGIVTVHDVIDSGTAPVIVMEYVRGRSLAQVIAEEGRLDPLRVAAIGAMMLEALQEAHAAEIIHRDLKPANVLLAGKRTVITDFGIASLAGDATLTASGMLIGTPSYMAPEQARGKRITPACDLWSLGATLYAAVEGRAPYSGTDVIAVLSALLSDEPEPPHHAGPLAPLLAGLLRKDPAERFTAEEAARSLAGATGEISLPPASAVRHEPTLADPDRTVAVVRDEPPGTVVDPAPPAVRRRLPGRRAIVVGGLGTLALIAAGVTLLPRGMDPEPGRWVRGKPLLAPGFEGRPVAFSPDGGTLALPDGAHRVQLWDVAKGAVTTTLTGHTDRVLALAFAPDRSTLATVSEDSSVRLWEVGTNKSTTPLTELNGVERTAVFSADCKTLATAGSGGVMIWDVTEGKNTFTLWDGSTFVYDMSFSSDGHALATTWSLEAAPAVRLWDVTSGTETLDLTGDNSPAVTVAFSPDGTSLATGSTDGSVRLWEVSTGKNTATLGSHGRSVNDVAFSPDGTTLASAGADGTVRLWDIATGRSAAVLRGPARTVVFARDGRTLAAGMGGEVRLWRAT</sequence>
<proteinExistence type="predicted"/>
<dbReference type="Gene3D" id="1.10.510.10">
    <property type="entry name" value="Transferase(Phosphotransferase) domain 1"/>
    <property type="match status" value="1"/>
</dbReference>
<dbReference type="PRINTS" id="PR00320">
    <property type="entry name" value="GPROTEINBRPT"/>
</dbReference>
<dbReference type="Proteomes" id="UP000606172">
    <property type="component" value="Unassembled WGS sequence"/>
</dbReference>
<evidence type="ECO:0000256" key="1">
    <source>
        <dbReference type="ARBA" id="ARBA00022574"/>
    </source>
</evidence>
<organism evidence="8 9">
    <name type="scientific">Sinosporangium siamense</name>
    <dbReference type="NCBI Taxonomy" id="1367973"/>
    <lineage>
        <taxon>Bacteria</taxon>
        <taxon>Bacillati</taxon>
        <taxon>Actinomycetota</taxon>
        <taxon>Actinomycetes</taxon>
        <taxon>Streptosporangiales</taxon>
        <taxon>Streptosporangiaceae</taxon>
        <taxon>Sinosporangium</taxon>
    </lineage>
</organism>
<dbReference type="Pfam" id="PF00400">
    <property type="entry name" value="WD40"/>
    <property type="match status" value="3"/>
</dbReference>
<keyword evidence="4 6" id="KW-0067">ATP-binding</keyword>
<evidence type="ECO:0000256" key="6">
    <source>
        <dbReference type="PROSITE-ProRule" id="PRU10141"/>
    </source>
</evidence>
<dbReference type="InterPro" id="IPR017441">
    <property type="entry name" value="Protein_kinase_ATP_BS"/>
</dbReference>
<gene>
    <name evidence="8" type="ORF">Ssi02_36100</name>
</gene>
<keyword evidence="8" id="KW-0808">Transferase</keyword>
<dbReference type="InterPro" id="IPR019775">
    <property type="entry name" value="WD40_repeat_CS"/>
</dbReference>
<dbReference type="PROSITE" id="PS00108">
    <property type="entry name" value="PROTEIN_KINASE_ST"/>
    <property type="match status" value="1"/>
</dbReference>
<keyword evidence="9" id="KW-1185">Reference proteome</keyword>
<comment type="caution">
    <text evidence="8">The sequence shown here is derived from an EMBL/GenBank/DDBJ whole genome shotgun (WGS) entry which is preliminary data.</text>
</comment>
<dbReference type="AlphaFoldDB" id="A0A919VCQ9"/>
<feature type="repeat" description="WD" evidence="5">
    <location>
        <begin position="531"/>
        <end position="572"/>
    </location>
</feature>
<dbReference type="GO" id="GO:0004672">
    <property type="term" value="F:protein kinase activity"/>
    <property type="evidence" value="ECO:0007669"/>
    <property type="project" value="InterPro"/>
</dbReference>
<evidence type="ECO:0000313" key="9">
    <source>
        <dbReference type="Proteomes" id="UP000606172"/>
    </source>
</evidence>
<dbReference type="Gene3D" id="3.30.200.20">
    <property type="entry name" value="Phosphorylase Kinase, domain 1"/>
    <property type="match status" value="1"/>
</dbReference>
<dbReference type="CDD" id="cd00200">
    <property type="entry name" value="WD40"/>
    <property type="match status" value="1"/>
</dbReference>
<dbReference type="GO" id="GO:0005524">
    <property type="term" value="F:ATP binding"/>
    <property type="evidence" value="ECO:0007669"/>
    <property type="project" value="UniProtKB-UniRule"/>
</dbReference>
<evidence type="ECO:0000313" key="8">
    <source>
        <dbReference type="EMBL" id="GII93379.1"/>
    </source>
</evidence>
<dbReference type="PROSITE" id="PS50294">
    <property type="entry name" value="WD_REPEATS_REGION"/>
    <property type="match status" value="3"/>
</dbReference>
<dbReference type="CDD" id="cd14014">
    <property type="entry name" value="STKc_PknB_like"/>
    <property type="match status" value="1"/>
</dbReference>
<dbReference type="PANTHER" id="PTHR19879">
    <property type="entry name" value="TRANSCRIPTION INITIATION FACTOR TFIID"/>
    <property type="match status" value="1"/>
</dbReference>
<keyword evidence="2" id="KW-0677">Repeat</keyword>